<evidence type="ECO:0000313" key="11">
    <source>
        <dbReference type="EMBL" id="PVJ50407.1"/>
    </source>
</evidence>
<keyword evidence="7" id="KW-0998">Cell outer membrane</keyword>
<dbReference type="Proteomes" id="UP000245068">
    <property type="component" value="Unassembled WGS sequence"/>
</dbReference>
<dbReference type="Pfam" id="PF04728">
    <property type="entry name" value="LPP"/>
    <property type="match status" value="1"/>
</dbReference>
<name>A0A2T8XIB1_SALET</name>
<dbReference type="InterPro" id="IPR006817">
    <property type="entry name" value="Lipoprotein_leucine-zipper_dom"/>
</dbReference>
<dbReference type="Gene3D" id="1.20.5.190">
    <property type="match status" value="1"/>
</dbReference>
<keyword evidence="1" id="KW-0134">Cell wall</keyword>
<evidence type="ECO:0000313" key="10">
    <source>
        <dbReference type="EMBL" id="ECT7281000.1"/>
    </source>
</evidence>
<evidence type="ECO:0000259" key="9">
    <source>
        <dbReference type="Pfam" id="PF04728"/>
    </source>
</evidence>
<evidence type="ECO:0000256" key="8">
    <source>
        <dbReference type="ARBA" id="ARBA00023288"/>
    </source>
</evidence>
<proteinExistence type="predicted"/>
<dbReference type="Proteomes" id="UP000245551">
    <property type="component" value="Unassembled WGS sequence"/>
</dbReference>
<keyword evidence="8" id="KW-0449">Lipoprotein</keyword>
<evidence type="ECO:0000313" key="12">
    <source>
        <dbReference type="EMBL" id="PVM66993.1"/>
    </source>
</evidence>
<sequence>MKRKNLTPILITIMLSGCANHEKIDRLARDIQTLQARVAQVEQDINALRPEVIAASTAAAQANWRLDAACMQRGSPCYHPPRL</sequence>
<keyword evidence="4" id="KW-0572">Peptidoglycan-anchor</keyword>
<dbReference type="AlphaFoldDB" id="A0A2T8XIB1"/>
<protein>
    <recommendedName>
        <fullName evidence="9">Lipoprotein leucine-zipper domain-containing protein</fullName>
    </recommendedName>
</protein>
<dbReference type="PROSITE" id="PS51257">
    <property type="entry name" value="PROKAR_LIPOPROTEIN"/>
    <property type="match status" value="1"/>
</dbReference>
<keyword evidence="2" id="KW-0732">Signal</keyword>
<reference evidence="13 14" key="1">
    <citation type="submission" date="2018-04" db="EMBL/GenBank/DDBJ databases">
        <title>Serotype diversity and antimicrobial resistance among Salmonella enterica isolated from patients at an equine referral hospital.</title>
        <authorList>
            <person name="Leon I.M."/>
            <person name="Lawhon S.D."/>
            <person name="Norman K.N."/>
            <person name="Threadgill D.S."/>
            <person name="Ohta N."/>
            <person name="Vinasco J."/>
            <person name="Scott H.M."/>
        </authorList>
    </citation>
    <scope>NUCLEOTIDE SEQUENCE [LARGE SCALE GENOMIC DNA]</scope>
    <source>
        <strain evidence="12 13">159</strain>
        <strain evidence="11 14">230</strain>
    </source>
</reference>
<comment type="caution">
    <text evidence="11">The sequence shown here is derived from an EMBL/GenBank/DDBJ whole genome shotgun (WGS) entry which is preliminary data.</text>
</comment>
<feature type="domain" description="Lipoprotein leucine-zipper" evidence="9">
    <location>
        <begin position="23"/>
        <end position="67"/>
    </location>
</feature>
<keyword evidence="5" id="KW-0472">Membrane</keyword>
<dbReference type="EMBL" id="QDLV01000003">
    <property type="protein sequence ID" value="PVJ50407.1"/>
    <property type="molecule type" value="Genomic_DNA"/>
</dbReference>
<dbReference type="SUPFAM" id="SSF58042">
    <property type="entry name" value="Outer membrane lipoprotein"/>
    <property type="match status" value="1"/>
</dbReference>
<dbReference type="EMBL" id="AAKNPZ010000005">
    <property type="protein sequence ID" value="ECT7281000.1"/>
    <property type="molecule type" value="Genomic_DNA"/>
</dbReference>
<evidence type="ECO:0000256" key="6">
    <source>
        <dbReference type="ARBA" id="ARBA00023139"/>
    </source>
</evidence>
<dbReference type="PANTHER" id="PTHR38763:SF1">
    <property type="entry name" value="MAJOR OUTER MEMBRANE LIPOPROTEIN LPP"/>
    <property type="match status" value="1"/>
</dbReference>
<evidence type="ECO:0000313" key="13">
    <source>
        <dbReference type="Proteomes" id="UP000245068"/>
    </source>
</evidence>
<evidence type="ECO:0000256" key="2">
    <source>
        <dbReference type="ARBA" id="ARBA00022729"/>
    </source>
</evidence>
<accession>A0A2T8XIB1</accession>
<reference evidence="10" key="2">
    <citation type="submission" date="2018-07" db="EMBL/GenBank/DDBJ databases">
        <authorList>
            <consortium name="NARMS: The National Antimicrobial Resistance Monitoring System"/>
        </authorList>
    </citation>
    <scope>NUCLEOTIDE SEQUENCE</scope>
    <source>
        <strain evidence="10">CVM N42501</strain>
    </source>
</reference>
<evidence type="ECO:0000256" key="1">
    <source>
        <dbReference type="ARBA" id="ARBA00022512"/>
    </source>
</evidence>
<organism evidence="11 14">
    <name type="scientific">Salmonella enterica subsp. enterica serovar Gaminara</name>
    <dbReference type="NCBI Taxonomy" id="913070"/>
    <lineage>
        <taxon>Bacteria</taxon>
        <taxon>Pseudomonadati</taxon>
        <taxon>Pseudomonadota</taxon>
        <taxon>Gammaproteobacteria</taxon>
        <taxon>Enterobacterales</taxon>
        <taxon>Enterobacteriaceae</taxon>
        <taxon>Salmonella</taxon>
    </lineage>
</organism>
<dbReference type="RefSeq" id="WP_000823891.1">
    <property type="nucleotide sequence ID" value="NZ_CP024165.1"/>
</dbReference>
<dbReference type="GO" id="GO:0019867">
    <property type="term" value="C:outer membrane"/>
    <property type="evidence" value="ECO:0007669"/>
    <property type="project" value="InterPro"/>
</dbReference>
<evidence type="ECO:0000256" key="7">
    <source>
        <dbReference type="ARBA" id="ARBA00023237"/>
    </source>
</evidence>
<dbReference type="InterPro" id="IPR016367">
    <property type="entry name" value="MOM_Lpp"/>
</dbReference>
<evidence type="ECO:0000256" key="3">
    <source>
        <dbReference type="ARBA" id="ARBA00023054"/>
    </source>
</evidence>
<keyword evidence="6" id="KW-0564">Palmitate</keyword>
<evidence type="ECO:0000256" key="5">
    <source>
        <dbReference type="ARBA" id="ARBA00023136"/>
    </source>
</evidence>
<dbReference type="EMBL" id="QDOO01000007">
    <property type="protein sequence ID" value="PVM66993.1"/>
    <property type="molecule type" value="Genomic_DNA"/>
</dbReference>
<dbReference type="PANTHER" id="PTHR38763">
    <property type="entry name" value="MAJOR OUTER MEMBRANE PROLIPOPROTEIN LPP"/>
    <property type="match status" value="1"/>
</dbReference>
<gene>
    <name evidence="10" type="ORF">A9W71_08840</name>
    <name evidence="12" type="ORF">C4784_10000</name>
    <name evidence="11" type="ORF">C4855_05845</name>
</gene>
<evidence type="ECO:0000256" key="4">
    <source>
        <dbReference type="ARBA" id="ARBA00023088"/>
    </source>
</evidence>
<keyword evidence="3" id="KW-0175">Coiled coil</keyword>
<keyword evidence="1" id="KW-0964">Secreted</keyword>
<evidence type="ECO:0000313" key="14">
    <source>
        <dbReference type="Proteomes" id="UP000245551"/>
    </source>
</evidence>